<dbReference type="RefSeq" id="WP_048480534.1">
    <property type="nucleotide sequence ID" value="NZ_JBIRUD010000003.1"/>
</dbReference>
<dbReference type="STRING" id="66430.ACS04_33010"/>
<dbReference type="SUPFAM" id="SSF51735">
    <property type="entry name" value="NAD(P)-binding Rossmann-fold domains"/>
    <property type="match status" value="1"/>
</dbReference>
<evidence type="ECO:0008006" key="5">
    <source>
        <dbReference type="Google" id="ProtNLM"/>
    </source>
</evidence>
<dbReference type="CDD" id="cd05233">
    <property type="entry name" value="SDR_c"/>
    <property type="match status" value="1"/>
</dbReference>
<dbReference type="Gene3D" id="3.40.50.720">
    <property type="entry name" value="NAD(P)-binding Rossmann-like Domain"/>
    <property type="match status" value="1"/>
</dbReference>
<dbReference type="NCBIfam" id="NF005559">
    <property type="entry name" value="PRK07231.1"/>
    <property type="match status" value="1"/>
</dbReference>
<evidence type="ECO:0000256" key="1">
    <source>
        <dbReference type="ARBA" id="ARBA00006484"/>
    </source>
</evidence>
<keyword evidence="4" id="KW-1185">Reference proteome</keyword>
<dbReference type="Proteomes" id="UP000035932">
    <property type="component" value="Unassembled WGS sequence"/>
</dbReference>
<dbReference type="AlphaFoldDB" id="A0A0J6XFA6"/>
<dbReference type="GO" id="GO:0016491">
    <property type="term" value="F:oxidoreductase activity"/>
    <property type="evidence" value="ECO:0007669"/>
    <property type="project" value="UniProtKB-KW"/>
</dbReference>
<dbReference type="OrthoDB" id="7064009at2"/>
<dbReference type="PANTHER" id="PTHR24321:SF8">
    <property type="entry name" value="ESTRADIOL 17-BETA-DEHYDROGENASE 8-RELATED"/>
    <property type="match status" value="1"/>
</dbReference>
<dbReference type="InterPro" id="IPR002347">
    <property type="entry name" value="SDR_fam"/>
</dbReference>
<evidence type="ECO:0000256" key="2">
    <source>
        <dbReference type="ARBA" id="ARBA00023002"/>
    </source>
</evidence>
<dbReference type="InterPro" id="IPR036291">
    <property type="entry name" value="NAD(P)-bd_dom_sf"/>
</dbReference>
<dbReference type="PATRIC" id="fig|66430.4.peg.3260"/>
<comment type="caution">
    <text evidence="3">The sequence shown here is derived from an EMBL/GenBank/DDBJ whole genome shotgun (WGS) entry which is preliminary data.</text>
</comment>
<dbReference type="FunFam" id="3.40.50.720:FF:000084">
    <property type="entry name" value="Short-chain dehydrogenase reductase"/>
    <property type="match status" value="1"/>
</dbReference>
<name>A0A0J6XFA6_9ACTN</name>
<gene>
    <name evidence="3" type="ORF">ACS04_33010</name>
</gene>
<proteinExistence type="inferred from homology"/>
<dbReference type="PANTHER" id="PTHR24321">
    <property type="entry name" value="DEHYDROGENASES, SHORT CHAIN"/>
    <property type="match status" value="1"/>
</dbReference>
<comment type="similarity">
    <text evidence="1">Belongs to the short-chain dehydrogenases/reductases (SDR) family.</text>
</comment>
<dbReference type="Pfam" id="PF13561">
    <property type="entry name" value="adh_short_C2"/>
    <property type="match status" value="1"/>
</dbReference>
<evidence type="ECO:0000313" key="4">
    <source>
        <dbReference type="Proteomes" id="UP000035932"/>
    </source>
</evidence>
<organism evidence="3 4">
    <name type="scientific">Streptomyces roseus</name>
    <dbReference type="NCBI Taxonomy" id="66430"/>
    <lineage>
        <taxon>Bacteria</taxon>
        <taxon>Bacillati</taxon>
        <taxon>Actinomycetota</taxon>
        <taxon>Actinomycetes</taxon>
        <taxon>Kitasatosporales</taxon>
        <taxon>Streptomycetaceae</taxon>
        <taxon>Streptomyces</taxon>
    </lineage>
</organism>
<dbReference type="PRINTS" id="PR00080">
    <property type="entry name" value="SDRFAMILY"/>
</dbReference>
<reference evidence="3 4" key="1">
    <citation type="submission" date="2015-06" db="EMBL/GenBank/DDBJ databases">
        <title>Recapitulation of the evolution of biosynthetic gene clusters reveals hidden chemical diversity on bacterial genomes.</title>
        <authorList>
            <person name="Cruz-Morales P."/>
            <person name="Martinez-Guerrero C."/>
            <person name="Morales-Escalante M.A."/>
            <person name="Yanez-Guerra L.A."/>
            <person name="Kopp J.F."/>
            <person name="Feldmann J."/>
            <person name="Ramos-Aboites H.E."/>
            <person name="Barona-Gomez F."/>
        </authorList>
    </citation>
    <scope>NUCLEOTIDE SEQUENCE [LARGE SCALE GENOMIC DNA]</scope>
    <source>
        <strain evidence="3 4">ATCC 31245</strain>
    </source>
</reference>
<dbReference type="EMBL" id="LFML01000159">
    <property type="protein sequence ID" value="KMO93799.1"/>
    <property type="molecule type" value="Genomic_DNA"/>
</dbReference>
<evidence type="ECO:0000313" key="3">
    <source>
        <dbReference type="EMBL" id="KMO93799.1"/>
    </source>
</evidence>
<accession>A0A0J6XFA6</accession>
<sequence>MNQQFAGASALVTGGGSGIGRASALALAAEGALVTVAGRTAETLKETVRLIEASGGSARYVVADITDEAQVEKAVDAAVADIGRLDIALNNAGYDGEYQLTRNYSTDMLDRMIALNVRGVFLSMKHELRHMTAQGAGAIVNMSSGAGLIGVPGFSGYAATKAAEIGMTKSTAVEVAPHGIRVNAVCPGLVDTPMIAALDADQRTSLDAAHPLGRIARAEEIADAVVWLSSDKASFVTGIALPVDGGYTVP</sequence>
<protein>
    <recommendedName>
        <fullName evidence="5">Short-chain dehydrogenase</fullName>
    </recommendedName>
</protein>
<keyword evidence="2" id="KW-0560">Oxidoreductase</keyword>
<dbReference type="PRINTS" id="PR00081">
    <property type="entry name" value="GDHRDH"/>
</dbReference>